<sequence length="228" mass="25958">MHCAITPLFAGGSGRSGTTIIVNLLKSHPEIHSSLPREIKYVTSRYGLVDLNFGRSMRLEEDFKGVKNNLAASINNRFGNRKEEVFLASLKSTWWSEVGKKGKPRGLVQGVTEEQLAEISFRFSSSYEKDLLIASRELFYDLSSCQFKKDTARYFADSTPVNTMQAHLIYQLFPDALFINMIRDGRDVAYSVSKERWGPSDPLKALKWWSNRVLVSHQSLSQLPHKQH</sequence>
<reference evidence="1" key="1">
    <citation type="submission" date="2020-05" db="EMBL/GenBank/DDBJ databases">
        <authorList>
            <person name="Chiriac C."/>
            <person name="Salcher M."/>
            <person name="Ghai R."/>
            <person name="Kavagutti S V."/>
        </authorList>
    </citation>
    <scope>NUCLEOTIDE SEQUENCE</scope>
</reference>
<proteinExistence type="predicted"/>
<dbReference type="AlphaFoldDB" id="A0A6J6WW83"/>
<protein>
    <submittedName>
        <fullName evidence="1">Unannotated protein</fullName>
    </submittedName>
</protein>
<dbReference type="Gene3D" id="3.40.50.300">
    <property type="entry name" value="P-loop containing nucleotide triphosphate hydrolases"/>
    <property type="match status" value="1"/>
</dbReference>
<organism evidence="1">
    <name type="scientific">freshwater metagenome</name>
    <dbReference type="NCBI Taxonomy" id="449393"/>
    <lineage>
        <taxon>unclassified sequences</taxon>
        <taxon>metagenomes</taxon>
        <taxon>ecological metagenomes</taxon>
    </lineage>
</organism>
<dbReference type="Pfam" id="PF13469">
    <property type="entry name" value="Sulfotransfer_3"/>
    <property type="match status" value="1"/>
</dbReference>
<dbReference type="SUPFAM" id="SSF52540">
    <property type="entry name" value="P-loop containing nucleoside triphosphate hydrolases"/>
    <property type="match status" value="1"/>
</dbReference>
<gene>
    <name evidence="1" type="ORF">UFOPK2942_01269</name>
</gene>
<evidence type="ECO:0000313" key="1">
    <source>
        <dbReference type="EMBL" id="CAB4789122.1"/>
    </source>
</evidence>
<dbReference type="EMBL" id="CAFAAA010000065">
    <property type="protein sequence ID" value="CAB4789122.1"/>
    <property type="molecule type" value="Genomic_DNA"/>
</dbReference>
<dbReference type="InterPro" id="IPR027417">
    <property type="entry name" value="P-loop_NTPase"/>
</dbReference>
<accession>A0A6J6WW83</accession>
<name>A0A6J6WW83_9ZZZZ</name>